<feature type="transmembrane region" description="Helical" evidence="1">
    <location>
        <begin position="20"/>
        <end position="49"/>
    </location>
</feature>
<dbReference type="AlphaFoldDB" id="A0A2I2FY56"/>
<keyword evidence="3" id="KW-1185">Reference proteome</keyword>
<evidence type="ECO:0000256" key="1">
    <source>
        <dbReference type="SAM" id="Phobius"/>
    </source>
</evidence>
<comment type="caution">
    <text evidence="2">The sequence shown here is derived from an EMBL/GenBank/DDBJ whole genome shotgun (WGS) entry which is preliminary data.</text>
</comment>
<evidence type="ECO:0000313" key="2">
    <source>
        <dbReference type="EMBL" id="PLB45563.1"/>
    </source>
</evidence>
<sequence>MEPQPVKVILLRHAAATASYYVGIATSLPLFLVSLVFILPSVFALMYFVTADPLFPVTVPP</sequence>
<dbReference type="Proteomes" id="UP000234275">
    <property type="component" value="Unassembled WGS sequence"/>
</dbReference>
<gene>
    <name evidence="2" type="ORF">P170DRAFT_439309</name>
</gene>
<keyword evidence="1" id="KW-0812">Transmembrane</keyword>
<accession>A0A2I2FY56</accession>
<protein>
    <submittedName>
        <fullName evidence="2">Uncharacterized protein</fullName>
    </submittedName>
</protein>
<dbReference type="RefSeq" id="XP_024700865.1">
    <property type="nucleotide sequence ID" value="XM_024849808.1"/>
</dbReference>
<organism evidence="2 3">
    <name type="scientific">Aspergillus steynii IBT 23096</name>
    <dbReference type="NCBI Taxonomy" id="1392250"/>
    <lineage>
        <taxon>Eukaryota</taxon>
        <taxon>Fungi</taxon>
        <taxon>Dikarya</taxon>
        <taxon>Ascomycota</taxon>
        <taxon>Pezizomycotina</taxon>
        <taxon>Eurotiomycetes</taxon>
        <taxon>Eurotiomycetidae</taxon>
        <taxon>Eurotiales</taxon>
        <taxon>Aspergillaceae</taxon>
        <taxon>Aspergillus</taxon>
        <taxon>Aspergillus subgen. Circumdati</taxon>
    </lineage>
</organism>
<dbReference type="VEuPathDB" id="FungiDB:P170DRAFT_439309"/>
<name>A0A2I2FY56_9EURO</name>
<keyword evidence="1" id="KW-0472">Membrane</keyword>
<dbReference type="EMBL" id="MSFO01000007">
    <property type="protein sequence ID" value="PLB45563.1"/>
    <property type="molecule type" value="Genomic_DNA"/>
</dbReference>
<keyword evidence="1" id="KW-1133">Transmembrane helix</keyword>
<evidence type="ECO:0000313" key="3">
    <source>
        <dbReference type="Proteomes" id="UP000234275"/>
    </source>
</evidence>
<reference evidence="2 3" key="1">
    <citation type="submission" date="2016-12" db="EMBL/GenBank/DDBJ databases">
        <title>The genomes of Aspergillus section Nigri reveals drivers in fungal speciation.</title>
        <authorList>
            <consortium name="DOE Joint Genome Institute"/>
            <person name="Vesth T.C."/>
            <person name="Nybo J."/>
            <person name="Theobald S."/>
            <person name="Brandl J."/>
            <person name="Frisvad J.C."/>
            <person name="Nielsen K.F."/>
            <person name="Lyhne E.K."/>
            <person name="Kogle M.E."/>
            <person name="Kuo A."/>
            <person name="Riley R."/>
            <person name="Clum A."/>
            <person name="Nolan M."/>
            <person name="Lipzen A."/>
            <person name="Salamov A."/>
            <person name="Henrissat B."/>
            <person name="Wiebenga A."/>
            <person name="De Vries R.P."/>
            <person name="Grigoriev I.V."/>
            <person name="Mortensen U.H."/>
            <person name="Andersen M.R."/>
            <person name="Baker S.E."/>
        </authorList>
    </citation>
    <scope>NUCLEOTIDE SEQUENCE [LARGE SCALE GENOMIC DNA]</scope>
    <source>
        <strain evidence="2 3">IBT 23096</strain>
    </source>
</reference>
<proteinExistence type="predicted"/>
<dbReference type="GeneID" id="36557507"/>